<feature type="domain" description="Tryptophan synthase beta chain-like PALP" evidence="5">
    <location>
        <begin position="51"/>
        <end position="321"/>
    </location>
</feature>
<dbReference type="Pfam" id="PF00291">
    <property type="entry name" value="PALP"/>
    <property type="match status" value="1"/>
</dbReference>
<dbReference type="RefSeq" id="WP_130189339.1">
    <property type="nucleotide sequence ID" value="NZ_CP035913.1"/>
</dbReference>
<keyword evidence="7" id="KW-1185">Reference proteome</keyword>
<proteinExistence type="inferred from homology"/>
<dbReference type="EMBL" id="CP035913">
    <property type="protein sequence ID" value="QBE66231.1"/>
    <property type="molecule type" value="Genomic_DNA"/>
</dbReference>
<dbReference type="PANTHER" id="PTHR48078">
    <property type="entry name" value="THREONINE DEHYDRATASE, MITOCHONDRIAL-RELATED"/>
    <property type="match status" value="1"/>
</dbReference>
<evidence type="ECO:0000313" key="7">
    <source>
        <dbReference type="Proteomes" id="UP000290637"/>
    </source>
</evidence>
<organism evidence="6 7">
    <name type="scientific">Pseudoduganella lutea</name>
    <dbReference type="NCBI Taxonomy" id="321985"/>
    <lineage>
        <taxon>Bacteria</taxon>
        <taxon>Pseudomonadati</taxon>
        <taxon>Pseudomonadota</taxon>
        <taxon>Betaproteobacteria</taxon>
        <taxon>Burkholderiales</taxon>
        <taxon>Oxalobacteraceae</taxon>
        <taxon>Telluria group</taxon>
        <taxon>Pseudoduganella</taxon>
    </lineage>
</organism>
<dbReference type="KEGG" id="plue:EWM63_27320"/>
<evidence type="ECO:0000259" key="5">
    <source>
        <dbReference type="Pfam" id="PF00291"/>
    </source>
</evidence>
<dbReference type="AlphaFoldDB" id="A0A4P6L3V2"/>
<dbReference type="Gene3D" id="3.40.50.1100">
    <property type="match status" value="2"/>
</dbReference>
<protein>
    <submittedName>
        <fullName evidence="6">Threonine/serine dehydratase</fullName>
    </submittedName>
</protein>
<sequence length="355" mass="37236">MHPLSPLSPQPTLSFPTLPHIRATADRLAGKVLHTPVWRWQTGVIEEAFAGAGEVWLKLELFQKTGTFKLRGALNCIEALTAAERTRGVVAVSAGNHAVAVAYTARLAGCSATVVMPRHASPARMTACRELGANVVLMPDVHQAFARGEAIARYEGRSMLHPYEGPLTALGTATIGLELMAQVPGLDAVVVPIGGGGLCAGIAAAVKQIDPACAVYGVEPFGADAMFRSFQSGNTERLDRVDTVADSLGAPQTLPYSLAVCRRFVDEVVRVTDDEICVAMLDLFRDAKLVAEPAAAVATAALLGPLRERLAGKRVALVVCGSNIDAEGFARLLGRGAGVREREQAARGAALVASA</sequence>
<dbReference type="GO" id="GO:0006565">
    <property type="term" value="P:L-serine catabolic process"/>
    <property type="evidence" value="ECO:0007669"/>
    <property type="project" value="TreeGrafter"/>
</dbReference>
<dbReference type="OrthoDB" id="9811476at2"/>
<keyword evidence="3" id="KW-0663">Pyridoxal phosphate</keyword>
<evidence type="ECO:0000256" key="3">
    <source>
        <dbReference type="ARBA" id="ARBA00022898"/>
    </source>
</evidence>
<dbReference type="PANTHER" id="PTHR48078:SF6">
    <property type="entry name" value="L-THREONINE DEHYDRATASE CATABOLIC TDCB"/>
    <property type="match status" value="1"/>
</dbReference>
<dbReference type="CDD" id="cd01562">
    <property type="entry name" value="Thr-dehyd"/>
    <property type="match status" value="1"/>
</dbReference>
<keyword evidence="4" id="KW-0456">Lyase</keyword>
<evidence type="ECO:0000313" key="6">
    <source>
        <dbReference type="EMBL" id="QBE66231.1"/>
    </source>
</evidence>
<gene>
    <name evidence="6" type="ORF">EWM63_27320</name>
</gene>
<dbReference type="Proteomes" id="UP000290637">
    <property type="component" value="Chromosome"/>
</dbReference>
<name>A0A4P6L3V2_9BURK</name>
<dbReference type="GO" id="GO:0003941">
    <property type="term" value="F:L-serine ammonia-lyase activity"/>
    <property type="evidence" value="ECO:0007669"/>
    <property type="project" value="TreeGrafter"/>
</dbReference>
<comment type="similarity">
    <text evidence="2">Belongs to the serine/threonine dehydratase family.</text>
</comment>
<dbReference type="SUPFAM" id="SSF53686">
    <property type="entry name" value="Tryptophan synthase beta subunit-like PLP-dependent enzymes"/>
    <property type="match status" value="1"/>
</dbReference>
<dbReference type="FunFam" id="3.40.50.1100:FF:000005">
    <property type="entry name" value="Threonine dehydratase catabolic"/>
    <property type="match status" value="1"/>
</dbReference>
<dbReference type="GO" id="GO:0009097">
    <property type="term" value="P:isoleucine biosynthetic process"/>
    <property type="evidence" value="ECO:0007669"/>
    <property type="project" value="TreeGrafter"/>
</dbReference>
<accession>A0A4P6L3V2</accession>
<comment type="cofactor">
    <cofactor evidence="1">
        <name>pyridoxal 5'-phosphate</name>
        <dbReference type="ChEBI" id="CHEBI:597326"/>
    </cofactor>
</comment>
<dbReference type="InterPro" id="IPR036052">
    <property type="entry name" value="TrpB-like_PALP_sf"/>
</dbReference>
<evidence type="ECO:0000256" key="2">
    <source>
        <dbReference type="ARBA" id="ARBA00010869"/>
    </source>
</evidence>
<dbReference type="InterPro" id="IPR050147">
    <property type="entry name" value="Ser/Thr_Dehydratase"/>
</dbReference>
<dbReference type="InterPro" id="IPR001926">
    <property type="entry name" value="TrpB-like_PALP"/>
</dbReference>
<dbReference type="GO" id="GO:0006567">
    <property type="term" value="P:L-threonine catabolic process"/>
    <property type="evidence" value="ECO:0007669"/>
    <property type="project" value="TreeGrafter"/>
</dbReference>
<dbReference type="GO" id="GO:0004794">
    <property type="term" value="F:threonine deaminase activity"/>
    <property type="evidence" value="ECO:0007669"/>
    <property type="project" value="TreeGrafter"/>
</dbReference>
<evidence type="ECO:0000256" key="1">
    <source>
        <dbReference type="ARBA" id="ARBA00001933"/>
    </source>
</evidence>
<evidence type="ECO:0000256" key="4">
    <source>
        <dbReference type="ARBA" id="ARBA00023239"/>
    </source>
</evidence>
<reference evidence="6 7" key="1">
    <citation type="submission" date="2019-02" db="EMBL/GenBank/DDBJ databases">
        <title>Draft Genome Sequences of Six Type Strains of the Genus Massilia.</title>
        <authorList>
            <person name="Miess H."/>
            <person name="Frediansyhah A."/>
            <person name="Gross H."/>
        </authorList>
    </citation>
    <scope>NUCLEOTIDE SEQUENCE [LARGE SCALE GENOMIC DNA]</scope>
    <source>
        <strain evidence="6 7">DSM 17473</strain>
    </source>
</reference>